<evidence type="ECO:0000313" key="2">
    <source>
        <dbReference type="EMBL" id="KAI5073181.1"/>
    </source>
</evidence>
<keyword evidence="1" id="KW-0732">Signal</keyword>
<dbReference type="EMBL" id="JABFUD020000011">
    <property type="protein sequence ID" value="KAI5073181.1"/>
    <property type="molecule type" value="Genomic_DNA"/>
</dbReference>
<feature type="non-terminal residue" evidence="2">
    <location>
        <position position="56"/>
    </location>
</feature>
<protein>
    <submittedName>
        <fullName evidence="2">Uncharacterized protein</fullName>
    </submittedName>
</protein>
<feature type="chain" id="PRO_5039195006" evidence="1">
    <location>
        <begin position="22"/>
        <end position="56"/>
    </location>
</feature>
<proteinExistence type="predicted"/>
<comment type="caution">
    <text evidence="2">The sequence shown here is derived from an EMBL/GenBank/DDBJ whole genome shotgun (WGS) entry which is preliminary data.</text>
</comment>
<name>A0A9D4ZHM0_ADICA</name>
<accession>A0A9D4ZHM0</accession>
<feature type="signal peptide" evidence="1">
    <location>
        <begin position="1"/>
        <end position="21"/>
    </location>
</feature>
<evidence type="ECO:0000313" key="3">
    <source>
        <dbReference type="Proteomes" id="UP000886520"/>
    </source>
</evidence>
<keyword evidence="3" id="KW-1185">Reference proteome</keyword>
<reference evidence="2" key="1">
    <citation type="submission" date="2021-01" db="EMBL/GenBank/DDBJ databases">
        <title>Adiantum capillus-veneris genome.</title>
        <authorList>
            <person name="Fang Y."/>
            <person name="Liao Q."/>
        </authorList>
    </citation>
    <scope>NUCLEOTIDE SEQUENCE</scope>
    <source>
        <strain evidence="2">H3</strain>
        <tissue evidence="2">Leaf</tissue>
    </source>
</reference>
<gene>
    <name evidence="2" type="ORF">GOP47_0011194</name>
</gene>
<dbReference type="AlphaFoldDB" id="A0A9D4ZHM0"/>
<evidence type="ECO:0000256" key="1">
    <source>
        <dbReference type="SAM" id="SignalP"/>
    </source>
</evidence>
<sequence>MTLAGLIGVHLYLLDVVNVLGTSGGFALQTSCWLGFGGGDCGFDCFGRQNCLYVGR</sequence>
<organism evidence="2 3">
    <name type="scientific">Adiantum capillus-veneris</name>
    <name type="common">Maidenhair fern</name>
    <dbReference type="NCBI Taxonomy" id="13818"/>
    <lineage>
        <taxon>Eukaryota</taxon>
        <taxon>Viridiplantae</taxon>
        <taxon>Streptophyta</taxon>
        <taxon>Embryophyta</taxon>
        <taxon>Tracheophyta</taxon>
        <taxon>Polypodiopsida</taxon>
        <taxon>Polypodiidae</taxon>
        <taxon>Polypodiales</taxon>
        <taxon>Pteridineae</taxon>
        <taxon>Pteridaceae</taxon>
        <taxon>Vittarioideae</taxon>
        <taxon>Adiantum</taxon>
    </lineage>
</organism>
<dbReference type="Proteomes" id="UP000886520">
    <property type="component" value="Chromosome 11"/>
</dbReference>